<dbReference type="GO" id="GO:0005930">
    <property type="term" value="C:axoneme"/>
    <property type="evidence" value="ECO:0007669"/>
    <property type="project" value="UniProtKB-SubCell"/>
</dbReference>
<evidence type="ECO:0000256" key="1">
    <source>
        <dbReference type="ARBA" id="ARBA00004430"/>
    </source>
</evidence>
<dbReference type="SUPFAM" id="SSF52047">
    <property type="entry name" value="RNI-like"/>
    <property type="match status" value="1"/>
</dbReference>
<evidence type="ECO:0000313" key="2">
    <source>
        <dbReference type="EMBL" id="KIZ05817.1"/>
    </source>
</evidence>
<dbReference type="InterPro" id="IPR032675">
    <property type="entry name" value="LRR_dom_sf"/>
</dbReference>
<reference evidence="2 3" key="1">
    <citation type="journal article" date="2013" name="BMC Genomics">
        <title>Reconstruction of the lipid metabolism for the microalga Monoraphidium neglectum from its genome sequence reveals characteristics suitable for biofuel production.</title>
        <authorList>
            <person name="Bogen C."/>
            <person name="Al-Dilaimi A."/>
            <person name="Albersmeier A."/>
            <person name="Wichmann J."/>
            <person name="Grundmann M."/>
            <person name="Rupp O."/>
            <person name="Lauersen K.J."/>
            <person name="Blifernez-Klassen O."/>
            <person name="Kalinowski J."/>
            <person name="Goesmann A."/>
            <person name="Mussgnug J.H."/>
            <person name="Kruse O."/>
        </authorList>
    </citation>
    <scope>NUCLEOTIDE SEQUENCE [LARGE SCALE GENOMIC DNA]</scope>
    <source>
        <strain evidence="2 3">SAG 48.87</strain>
    </source>
</reference>
<dbReference type="EMBL" id="KK100453">
    <property type="protein sequence ID" value="KIZ05817.1"/>
    <property type="molecule type" value="Genomic_DNA"/>
</dbReference>
<proteinExistence type="predicted"/>
<dbReference type="AlphaFoldDB" id="A0A0D2MZU0"/>
<evidence type="ECO:0000313" key="3">
    <source>
        <dbReference type="Proteomes" id="UP000054498"/>
    </source>
</evidence>
<organism evidence="2 3">
    <name type="scientific">Monoraphidium neglectum</name>
    <dbReference type="NCBI Taxonomy" id="145388"/>
    <lineage>
        <taxon>Eukaryota</taxon>
        <taxon>Viridiplantae</taxon>
        <taxon>Chlorophyta</taxon>
        <taxon>core chlorophytes</taxon>
        <taxon>Chlorophyceae</taxon>
        <taxon>CS clade</taxon>
        <taxon>Sphaeropleales</taxon>
        <taxon>Selenastraceae</taxon>
        <taxon>Monoraphidium</taxon>
    </lineage>
</organism>
<dbReference type="GeneID" id="25735030"/>
<name>A0A0D2MZU0_9CHLO</name>
<accession>A0A0D2MZU0</accession>
<comment type="subcellular location">
    <subcellularLocation>
        <location evidence="1">Cytoplasm</location>
        <location evidence="1">Cytoskeleton</location>
        <location evidence="1">Cilium axoneme</location>
    </subcellularLocation>
</comment>
<dbReference type="KEGG" id="mng:MNEG_2152"/>
<protein>
    <submittedName>
        <fullName evidence="2">Uncharacterized protein</fullName>
    </submittedName>
</protein>
<keyword evidence="3" id="KW-1185">Reference proteome</keyword>
<dbReference type="Gene3D" id="3.80.10.10">
    <property type="entry name" value="Ribonuclease Inhibitor"/>
    <property type="match status" value="1"/>
</dbReference>
<dbReference type="RefSeq" id="XP_013904836.1">
    <property type="nucleotide sequence ID" value="XM_014049382.1"/>
</dbReference>
<gene>
    <name evidence="2" type="ORF">MNEG_2152</name>
</gene>
<sequence length="430" mass="46222">MTYGRNHCEPQHIAAASAALASLTRLQDLEMDCGEGLGAAVLAAALPALTCLTRLSLEDWSSAACGRKHGVTKACLDWEDHDWAGFRGLELPGITSLTLDTENWGGTISHTIDVRLAANWFACGPVGLDTVFPSLESLDVETRDVYRCGLDIDRGALPMFHNLRELAVPGFCCHTSPQPDAFLLLAPKLTALQVSELPMLDLAPLANHPTLEKLTLSGYQEDTLDVEGVAAYDAVLRSLPRLRSVALEGRGWNLWPGQANEPYECAAALLRSLTAWQARRLTELVYIVDQPSCAALPLGYLLPRLAAELGPSLERLVLDPCRLPRAGGGDGGLAKGAHEGGLLCLPLFQRLQCMELHVKAEFEEGSRRLPIAKECIDALVAPLVLCGCVGPCLRELVVKLPAGAVTSGVWAHCESVSAQCPGDVLRFELV</sequence>
<dbReference type="Proteomes" id="UP000054498">
    <property type="component" value="Unassembled WGS sequence"/>
</dbReference>